<evidence type="ECO:0000256" key="1">
    <source>
        <dbReference type="SAM" id="MobiDB-lite"/>
    </source>
</evidence>
<organism evidence="3 4">
    <name type="scientific">Williamsia marianensis</name>
    <dbReference type="NCBI Taxonomy" id="85044"/>
    <lineage>
        <taxon>Bacteria</taxon>
        <taxon>Bacillati</taxon>
        <taxon>Actinomycetota</taxon>
        <taxon>Actinomycetes</taxon>
        <taxon>Mycobacteriales</taxon>
        <taxon>Nocardiaceae</taxon>
        <taxon>Williamsia</taxon>
    </lineage>
</organism>
<dbReference type="EMBL" id="PEBD01000004">
    <property type="protein sequence ID" value="PHV67968.1"/>
    <property type="molecule type" value="Genomic_DNA"/>
</dbReference>
<evidence type="ECO:0000256" key="2">
    <source>
        <dbReference type="SAM" id="Phobius"/>
    </source>
</evidence>
<reference evidence="3 4" key="1">
    <citation type="submission" date="2017-10" db="EMBL/GenBank/DDBJ databases">
        <title>The draft genome sequence of Williamsia sp. BULT 1.1 isolated from the semi-arid grassland soils from South Africa.</title>
        <authorList>
            <person name="Kabwe M.H."/>
            <person name="Govender N."/>
            <person name="Mutseka Lunga P."/>
            <person name="Vikram S."/>
            <person name="Makhalanyane T.P."/>
        </authorList>
    </citation>
    <scope>NUCLEOTIDE SEQUENCE [LARGE SCALE GENOMIC DNA]</scope>
    <source>
        <strain evidence="3 4">BULT 1.1</strain>
    </source>
</reference>
<feature type="compositionally biased region" description="Basic and acidic residues" evidence="1">
    <location>
        <begin position="1"/>
        <end position="21"/>
    </location>
</feature>
<feature type="transmembrane region" description="Helical" evidence="2">
    <location>
        <begin position="202"/>
        <end position="222"/>
    </location>
</feature>
<evidence type="ECO:0000313" key="4">
    <source>
        <dbReference type="Proteomes" id="UP000225108"/>
    </source>
</evidence>
<comment type="caution">
    <text evidence="3">The sequence shown here is derived from an EMBL/GenBank/DDBJ whole genome shotgun (WGS) entry which is preliminary data.</text>
</comment>
<feature type="transmembrane region" description="Helical" evidence="2">
    <location>
        <begin position="81"/>
        <end position="100"/>
    </location>
</feature>
<accession>A0A2G3PQ30</accession>
<feature type="region of interest" description="Disordered" evidence="1">
    <location>
        <begin position="1"/>
        <end position="41"/>
    </location>
</feature>
<protein>
    <submittedName>
        <fullName evidence="3">Uncharacterized protein</fullName>
    </submittedName>
</protein>
<keyword evidence="2" id="KW-0812">Transmembrane</keyword>
<sequence>MTQDPDKQPKDPDRDGPDLEKSSVGPDGPIEVPSDLSGMPPLAELDAMDLAAIEAGRQSKDKDHAVLDEPTPPPAALYHAWLLWLGGAAAALVSVVYGFVNSGSISDLLNERLQADVARDPSAAAPADRIDSLSSFFPPAMLVATLVLLAVQYPLLVATSRHRSRGARNVYVTAVLVMLLCIPMGIDLLFDYPSISGVIKFMGWLQFALLLLSALFTLRRGVNRWLPPSMRMKPTQIIRPGNR</sequence>
<dbReference type="AlphaFoldDB" id="A0A2G3PQ30"/>
<proteinExistence type="predicted"/>
<name>A0A2G3PQ30_WILMA</name>
<evidence type="ECO:0000313" key="3">
    <source>
        <dbReference type="EMBL" id="PHV67968.1"/>
    </source>
</evidence>
<feature type="transmembrane region" description="Helical" evidence="2">
    <location>
        <begin position="170"/>
        <end position="190"/>
    </location>
</feature>
<keyword evidence="2" id="KW-0472">Membrane</keyword>
<gene>
    <name evidence="3" type="ORF">CSW57_01415</name>
</gene>
<dbReference type="RefSeq" id="WP_099381141.1">
    <property type="nucleotide sequence ID" value="NZ_PEBD01000004.1"/>
</dbReference>
<feature type="transmembrane region" description="Helical" evidence="2">
    <location>
        <begin position="136"/>
        <end position="158"/>
    </location>
</feature>
<keyword evidence="2" id="KW-1133">Transmembrane helix</keyword>
<dbReference type="Proteomes" id="UP000225108">
    <property type="component" value="Unassembled WGS sequence"/>
</dbReference>